<dbReference type="InterPro" id="IPR010412">
    <property type="entry name" value="DUF1007"/>
</dbReference>
<proteinExistence type="predicted"/>
<dbReference type="Pfam" id="PF06226">
    <property type="entry name" value="DUF1007"/>
    <property type="match status" value="1"/>
</dbReference>
<dbReference type="AlphaFoldDB" id="A0A2S6NHM1"/>
<name>A0A2S6NHM1_9HYPH</name>
<dbReference type="OrthoDB" id="1679673at2"/>
<sequence>MTGGRIVAPRVWTTVLGSTVLGTTVLGTTVLGTTGLVLAGLSAPALAHPHVWVAAREEILFDPQGEITAIRHIWTFDEMYSAFAVQGLGKDGKPPTREEMAPLAKTNVESLAEFQYFTAAKTGPKYHEFGEPTDYWLETDANKIVTLRFTLPLKNPVSARKPFTFMVYDPTYFVDIELEKQDPVVLKNAPSGCSMSTIKPEPLTGSDQSKLSESYLSGLAPGQDFGIKLATRTLLACP</sequence>
<dbReference type="Proteomes" id="UP000239089">
    <property type="component" value="Unassembled WGS sequence"/>
</dbReference>
<keyword evidence="2" id="KW-1185">Reference proteome</keyword>
<accession>A0A2S6NHM1</accession>
<protein>
    <recommendedName>
        <fullName evidence="3">ABC transporter substrate-binding protein</fullName>
    </recommendedName>
</protein>
<dbReference type="EMBL" id="NHSJ01000004">
    <property type="protein sequence ID" value="PPQ34100.1"/>
    <property type="molecule type" value="Genomic_DNA"/>
</dbReference>
<organism evidence="1 2">
    <name type="scientific">Rhodoblastus sphagnicola</name>
    <dbReference type="NCBI Taxonomy" id="333368"/>
    <lineage>
        <taxon>Bacteria</taxon>
        <taxon>Pseudomonadati</taxon>
        <taxon>Pseudomonadota</taxon>
        <taxon>Alphaproteobacteria</taxon>
        <taxon>Hyphomicrobiales</taxon>
        <taxon>Rhodoblastaceae</taxon>
        <taxon>Rhodoblastus</taxon>
    </lineage>
</organism>
<evidence type="ECO:0000313" key="1">
    <source>
        <dbReference type="EMBL" id="PPQ34100.1"/>
    </source>
</evidence>
<evidence type="ECO:0000313" key="2">
    <source>
        <dbReference type="Proteomes" id="UP000239089"/>
    </source>
</evidence>
<gene>
    <name evidence="1" type="ORF">CCR94_00135</name>
</gene>
<reference evidence="1 2" key="1">
    <citation type="journal article" date="2018" name="Arch. Microbiol.">
        <title>New insights into the metabolic potential of the phototrophic purple bacterium Rhodopila globiformis DSM 161(T) from its draft genome sequence and evidence for a vanadium-dependent nitrogenase.</title>
        <authorList>
            <person name="Imhoff J.F."/>
            <person name="Rahn T."/>
            <person name="Kunzel S."/>
            <person name="Neulinger S.C."/>
        </authorList>
    </citation>
    <scope>NUCLEOTIDE SEQUENCE [LARGE SCALE GENOMIC DNA]</scope>
    <source>
        <strain evidence="1 2">DSM 16996</strain>
    </source>
</reference>
<comment type="caution">
    <text evidence="1">The sequence shown here is derived from an EMBL/GenBank/DDBJ whole genome shotgun (WGS) entry which is preliminary data.</text>
</comment>
<evidence type="ECO:0008006" key="3">
    <source>
        <dbReference type="Google" id="ProtNLM"/>
    </source>
</evidence>